<evidence type="ECO:0000313" key="1">
    <source>
        <dbReference type="EMBL" id="PMB23449.1"/>
    </source>
</evidence>
<reference evidence="1 2" key="1">
    <citation type="submission" date="2017-07" db="EMBL/GenBank/DDBJ databases">
        <title>Genomes of Fischerella (Mastigocladus) sp. strains.</title>
        <authorList>
            <person name="Miller S.R."/>
        </authorList>
    </citation>
    <scope>NUCLEOTIDE SEQUENCE [LARGE SCALE GENOMIC DNA]</scope>
    <source>
        <strain evidence="1 2">CCMEE 5318</strain>
    </source>
</reference>
<sequence>MKLLFKYLRAIAPVNIDNHGKFSYNVGNLKTGEHLSVITIHPHYGISEPAVNVIVRSIDGVSK</sequence>
<proteinExistence type="predicted"/>
<comment type="caution">
    <text evidence="1">The sequence shown here is derived from an EMBL/GenBank/DDBJ whole genome shotgun (WGS) entry which is preliminary data.</text>
</comment>
<dbReference type="EMBL" id="NMQE01000284">
    <property type="protein sequence ID" value="PMB23449.1"/>
    <property type="molecule type" value="Genomic_DNA"/>
</dbReference>
<name>A0A2N6LHE5_9CYAN</name>
<dbReference type="AlphaFoldDB" id="A0A2N6LHE5"/>
<organism evidence="1 2">
    <name type="scientific">Fischerella thermalis CCMEE 5318</name>
    <dbReference type="NCBI Taxonomy" id="2019666"/>
    <lineage>
        <taxon>Bacteria</taxon>
        <taxon>Bacillati</taxon>
        <taxon>Cyanobacteriota</taxon>
        <taxon>Cyanophyceae</taxon>
        <taxon>Nostocales</taxon>
        <taxon>Hapalosiphonaceae</taxon>
        <taxon>Fischerella</taxon>
    </lineage>
</organism>
<accession>A0A2N6LHE5</accession>
<dbReference type="RefSeq" id="WP_102181472.1">
    <property type="nucleotide sequence ID" value="NZ_NMQE01000284.1"/>
</dbReference>
<gene>
    <name evidence="1" type="ORF">CEN46_10290</name>
</gene>
<evidence type="ECO:0000313" key="2">
    <source>
        <dbReference type="Proteomes" id="UP000235081"/>
    </source>
</evidence>
<dbReference type="Proteomes" id="UP000235081">
    <property type="component" value="Unassembled WGS sequence"/>
</dbReference>
<protein>
    <submittedName>
        <fullName evidence="1">Uncharacterized protein</fullName>
    </submittedName>
</protein>